<dbReference type="Pfam" id="PF02996">
    <property type="entry name" value="Prefoldin"/>
    <property type="match status" value="1"/>
</dbReference>
<dbReference type="Gene3D" id="1.10.287.370">
    <property type="match status" value="1"/>
</dbReference>
<dbReference type="GO" id="GO:0005737">
    <property type="term" value="C:cytoplasm"/>
    <property type="evidence" value="ECO:0007669"/>
    <property type="project" value="TreeGrafter"/>
</dbReference>
<dbReference type="InterPro" id="IPR011599">
    <property type="entry name" value="PFD_alpha_archaea"/>
</dbReference>
<dbReference type="InterPro" id="IPR009053">
    <property type="entry name" value="Prefoldin"/>
</dbReference>
<evidence type="ECO:0000313" key="2">
    <source>
        <dbReference type="EnsemblMetazoa" id="AATE014989-PA.1"/>
    </source>
</evidence>
<proteinExistence type="inferred from homology"/>
<dbReference type="GO" id="GO:0006457">
    <property type="term" value="P:protein folding"/>
    <property type="evidence" value="ECO:0007669"/>
    <property type="project" value="InterPro"/>
</dbReference>
<protein>
    <submittedName>
        <fullName evidence="2">Uncharacterized protein</fullName>
    </submittedName>
</protein>
<dbReference type="GO" id="GO:0016272">
    <property type="term" value="C:prefoldin complex"/>
    <property type="evidence" value="ECO:0007669"/>
    <property type="project" value="InterPro"/>
</dbReference>
<accession>A0A182JBI8</accession>
<dbReference type="PANTHER" id="PTHR12674">
    <property type="entry name" value="PREFOLDIN SUBUNIT 5"/>
    <property type="match status" value="1"/>
</dbReference>
<dbReference type="InterPro" id="IPR004127">
    <property type="entry name" value="Prefoldin_subunit_alpha"/>
</dbReference>
<dbReference type="SUPFAM" id="SSF46579">
    <property type="entry name" value="Prefoldin"/>
    <property type="match status" value="1"/>
</dbReference>
<dbReference type="GO" id="GO:1990115">
    <property type="term" value="P:RNA polymerase III assembly"/>
    <property type="evidence" value="ECO:0007669"/>
    <property type="project" value="TreeGrafter"/>
</dbReference>
<dbReference type="PANTHER" id="PTHR12674:SF5">
    <property type="entry name" value="SPINDLE AND KINETOCHORE-ASSOCIATED PROTEIN 2"/>
    <property type="match status" value="1"/>
</dbReference>
<dbReference type="EnsemblMetazoa" id="AATE014989-RA">
    <property type="protein sequence ID" value="AATE014989-PA.1"/>
    <property type="gene ID" value="AATE014989"/>
</dbReference>
<dbReference type="VEuPathDB" id="VectorBase:AATE014989"/>
<sequence>MDSCRSTMVTQRMSPESVENFIHEHLREDLRVYESQLNELNADIVEYVQLKHMIDTILLNKGNGEGFKTQVNIGGNMFMKARADSANHLLVDIGLKVYVEFTIEEALRFVEMRIKVLTKQADVIRDKSIETKANIKLALLIIGDGQRLHMSVDNR</sequence>
<dbReference type="NCBIfam" id="TIGR00293">
    <property type="entry name" value="prefoldin subunit alpha"/>
    <property type="match status" value="1"/>
</dbReference>
<dbReference type="CDD" id="cd23158">
    <property type="entry name" value="Prefoldin_UXT"/>
    <property type="match status" value="1"/>
</dbReference>
<dbReference type="GO" id="GO:1990113">
    <property type="term" value="P:RNA polymerase I assembly"/>
    <property type="evidence" value="ECO:0007669"/>
    <property type="project" value="TreeGrafter"/>
</dbReference>
<dbReference type="GO" id="GO:0051082">
    <property type="term" value="F:unfolded protein binding"/>
    <property type="evidence" value="ECO:0007669"/>
    <property type="project" value="InterPro"/>
</dbReference>
<organism evidence="2">
    <name type="scientific">Anopheles atroparvus</name>
    <name type="common">European mosquito</name>
    <dbReference type="NCBI Taxonomy" id="41427"/>
    <lineage>
        <taxon>Eukaryota</taxon>
        <taxon>Metazoa</taxon>
        <taxon>Ecdysozoa</taxon>
        <taxon>Arthropoda</taxon>
        <taxon>Hexapoda</taxon>
        <taxon>Insecta</taxon>
        <taxon>Pterygota</taxon>
        <taxon>Neoptera</taxon>
        <taxon>Endopterygota</taxon>
        <taxon>Diptera</taxon>
        <taxon>Nematocera</taxon>
        <taxon>Culicoidea</taxon>
        <taxon>Culicidae</taxon>
        <taxon>Anophelinae</taxon>
        <taxon>Anopheles</taxon>
    </lineage>
</organism>
<name>A0A182JBI8_ANOAO</name>
<reference evidence="2" key="1">
    <citation type="submission" date="2022-08" db="UniProtKB">
        <authorList>
            <consortium name="EnsemblMetazoa"/>
        </authorList>
    </citation>
    <scope>IDENTIFICATION</scope>
    <source>
        <strain evidence="2">EBRO</strain>
    </source>
</reference>
<evidence type="ECO:0000256" key="1">
    <source>
        <dbReference type="ARBA" id="ARBA00010048"/>
    </source>
</evidence>
<comment type="similarity">
    <text evidence="1">Belongs to the prefoldin subunit alpha family.</text>
</comment>
<dbReference type="GO" id="GO:1990114">
    <property type="term" value="P:RNA polymerase II core complex assembly"/>
    <property type="evidence" value="ECO:0007669"/>
    <property type="project" value="TreeGrafter"/>
</dbReference>
<dbReference type="AlphaFoldDB" id="A0A182JBI8"/>
<dbReference type="STRING" id="41427.A0A182JBI8"/>